<keyword evidence="3" id="KW-1185">Reference proteome</keyword>
<dbReference type="PATRIC" id="fig|361183.4.peg.992"/>
<dbReference type="AlphaFoldDB" id="A0A0M4MV37"/>
<feature type="domain" description="PilZ" evidence="1">
    <location>
        <begin position="8"/>
        <end position="95"/>
    </location>
</feature>
<dbReference type="InterPro" id="IPR009875">
    <property type="entry name" value="PilZ_domain"/>
</dbReference>
<dbReference type="STRING" id="361183.AMC99_01015"/>
<proteinExistence type="predicted"/>
<reference evidence="2 3" key="1">
    <citation type="submission" date="2015-09" db="EMBL/GenBank/DDBJ databases">
        <title>Complete genome sequence of a benzo[a]pyrene-degrading bacterium Altererythrobacter epoxidivorans CGMCC 1.7731T.</title>
        <authorList>
            <person name="Li Z."/>
            <person name="Cheng H."/>
            <person name="Huo Y."/>
            <person name="Xu X."/>
        </authorList>
    </citation>
    <scope>NUCLEOTIDE SEQUENCE [LARGE SCALE GENOMIC DNA]</scope>
    <source>
        <strain evidence="2 3">CGMCC 1.7731</strain>
    </source>
</reference>
<sequence>MNGAEVIRDSDRRNLGILVEGRMRSRSVCFDLIDVSQGGCKIRGKLGFATEGETISLKINGVRAPLGKIVWVEDNFAGVAFEGRMHEAVLDHLQKELLARNS</sequence>
<dbReference type="GO" id="GO:0035438">
    <property type="term" value="F:cyclic-di-GMP binding"/>
    <property type="evidence" value="ECO:0007669"/>
    <property type="project" value="InterPro"/>
</dbReference>
<evidence type="ECO:0000313" key="3">
    <source>
        <dbReference type="Proteomes" id="UP000057938"/>
    </source>
</evidence>
<evidence type="ECO:0000259" key="1">
    <source>
        <dbReference type="Pfam" id="PF07238"/>
    </source>
</evidence>
<name>A0A0M4MV37_9SPHN</name>
<protein>
    <recommendedName>
        <fullName evidence="1">PilZ domain-containing protein</fullName>
    </recommendedName>
</protein>
<accession>A0A0M4MV37</accession>
<gene>
    <name evidence="2" type="ORF">AMC99_01015</name>
</gene>
<dbReference type="Proteomes" id="UP000057938">
    <property type="component" value="Chromosome"/>
</dbReference>
<evidence type="ECO:0000313" key="2">
    <source>
        <dbReference type="EMBL" id="ALE16313.1"/>
    </source>
</evidence>
<dbReference type="Pfam" id="PF07238">
    <property type="entry name" value="PilZ"/>
    <property type="match status" value="1"/>
</dbReference>
<dbReference type="OrthoDB" id="7428323at2"/>
<dbReference type="EMBL" id="CP012669">
    <property type="protein sequence ID" value="ALE16313.1"/>
    <property type="molecule type" value="Genomic_DNA"/>
</dbReference>
<organism evidence="2 3">
    <name type="scientific">Altererythrobacter epoxidivorans</name>
    <dbReference type="NCBI Taxonomy" id="361183"/>
    <lineage>
        <taxon>Bacteria</taxon>
        <taxon>Pseudomonadati</taxon>
        <taxon>Pseudomonadota</taxon>
        <taxon>Alphaproteobacteria</taxon>
        <taxon>Sphingomonadales</taxon>
        <taxon>Erythrobacteraceae</taxon>
        <taxon>Altererythrobacter</taxon>
    </lineage>
</organism>
<dbReference type="KEGG" id="aep:AMC99_01015"/>